<dbReference type="Gene3D" id="3.40.50.12780">
    <property type="entry name" value="N-terminal domain of ligase-like"/>
    <property type="match status" value="2"/>
</dbReference>
<evidence type="ECO:0000259" key="3">
    <source>
        <dbReference type="Pfam" id="PF00501"/>
    </source>
</evidence>
<dbReference type="InterPro" id="IPR051414">
    <property type="entry name" value="Adenylate-forming_Reductase"/>
</dbReference>
<dbReference type="Pfam" id="PF23562">
    <property type="entry name" value="AMP-binding_C_3"/>
    <property type="match status" value="1"/>
</dbReference>
<keyword evidence="5" id="KW-1185">Reference proteome</keyword>
<dbReference type="Proteomes" id="UP000054279">
    <property type="component" value="Unassembled WGS sequence"/>
</dbReference>
<dbReference type="HOGENOM" id="CLU_002220_3_2_1"/>
<proteinExistence type="predicted"/>
<gene>
    <name evidence="4" type="ORF">M422DRAFT_252798</name>
</gene>
<protein>
    <recommendedName>
        <fullName evidence="3">AMP-dependent synthetase/ligase domain-containing protein</fullName>
    </recommendedName>
</protein>
<dbReference type="InterPro" id="IPR042099">
    <property type="entry name" value="ANL_N_sf"/>
</dbReference>
<evidence type="ECO:0000256" key="1">
    <source>
        <dbReference type="ARBA" id="ARBA00022450"/>
    </source>
</evidence>
<dbReference type="OrthoDB" id="429813at2759"/>
<keyword evidence="2" id="KW-0597">Phosphoprotein</keyword>
<organism evidence="4 5">
    <name type="scientific">Sphaerobolus stellatus (strain SS14)</name>
    <dbReference type="NCBI Taxonomy" id="990650"/>
    <lineage>
        <taxon>Eukaryota</taxon>
        <taxon>Fungi</taxon>
        <taxon>Dikarya</taxon>
        <taxon>Basidiomycota</taxon>
        <taxon>Agaricomycotina</taxon>
        <taxon>Agaricomycetes</taxon>
        <taxon>Phallomycetidae</taxon>
        <taxon>Geastrales</taxon>
        <taxon>Sphaerobolaceae</taxon>
        <taxon>Sphaerobolus</taxon>
    </lineage>
</organism>
<evidence type="ECO:0000313" key="4">
    <source>
        <dbReference type="EMBL" id="KIJ43879.1"/>
    </source>
</evidence>
<evidence type="ECO:0000256" key="2">
    <source>
        <dbReference type="ARBA" id="ARBA00022553"/>
    </source>
</evidence>
<sequence length="473" mass="52438">MQHVDELALSTASSDNVIGILAVCDSISYCMMMNAITRAGFVPFAISPRNSAKGLAHLLRITKTTYVYASQDNTMQVLVSSANEILKSEGGASLPLLGMPSFDQFQDDFQSPSLLPPMVRPDEKSTAVILHSSGSTSELSKPIPLSHKTYLQWALLPCYGERDLCGEIMACQSVPILPTPAVALASAKASKSTLLFCVPAFLEIWSSTPEGMDMLKAMKAVVSAGAPLSRDIGNKLIKERVMLTQFYGAIETGCLSLYLPLESYGKDWEYFIFSKHCKPVLKLRNDMGSNLYELILVDIPSHTPCFINMEVEGKSAYLLNDLLEPHPERSNFWRVYGRTDDQITLSNGLNINPVPTETHIAKHPDIAFAIMFGKAHTHPGLLVQLRKDLIFDPLNKEGLDSIRERIWPTVEQANTTVQKHTTIIKEMIIVASPEKPFDLTGKMQPRRHVVLKSYESEIAYKDVENYSVLQASV</sequence>
<dbReference type="PANTHER" id="PTHR43439">
    <property type="entry name" value="PHENYLACETATE-COENZYME A LIGASE"/>
    <property type="match status" value="1"/>
</dbReference>
<dbReference type="InterPro" id="IPR000873">
    <property type="entry name" value="AMP-dep_synth/lig_dom"/>
</dbReference>
<accession>A0A0C9VA99</accession>
<keyword evidence="1" id="KW-0596">Phosphopantetheine</keyword>
<evidence type="ECO:0000313" key="5">
    <source>
        <dbReference type="Proteomes" id="UP000054279"/>
    </source>
</evidence>
<reference evidence="4 5" key="1">
    <citation type="submission" date="2014-06" db="EMBL/GenBank/DDBJ databases">
        <title>Evolutionary Origins and Diversification of the Mycorrhizal Mutualists.</title>
        <authorList>
            <consortium name="DOE Joint Genome Institute"/>
            <consortium name="Mycorrhizal Genomics Consortium"/>
            <person name="Kohler A."/>
            <person name="Kuo A."/>
            <person name="Nagy L.G."/>
            <person name="Floudas D."/>
            <person name="Copeland A."/>
            <person name="Barry K.W."/>
            <person name="Cichocki N."/>
            <person name="Veneault-Fourrey C."/>
            <person name="LaButti K."/>
            <person name="Lindquist E.A."/>
            <person name="Lipzen A."/>
            <person name="Lundell T."/>
            <person name="Morin E."/>
            <person name="Murat C."/>
            <person name="Riley R."/>
            <person name="Ohm R."/>
            <person name="Sun H."/>
            <person name="Tunlid A."/>
            <person name="Henrissat B."/>
            <person name="Grigoriev I.V."/>
            <person name="Hibbett D.S."/>
            <person name="Martin F."/>
        </authorList>
    </citation>
    <scope>NUCLEOTIDE SEQUENCE [LARGE SCALE GENOMIC DNA]</scope>
    <source>
        <strain evidence="4 5">SS14</strain>
    </source>
</reference>
<dbReference type="PANTHER" id="PTHR43439:SF2">
    <property type="entry name" value="ENZYME, PUTATIVE (JCVI)-RELATED"/>
    <property type="match status" value="1"/>
</dbReference>
<name>A0A0C9VA99_SPHS4</name>
<dbReference type="Pfam" id="PF00501">
    <property type="entry name" value="AMP-binding"/>
    <property type="match status" value="1"/>
</dbReference>
<feature type="domain" description="AMP-dependent synthetase/ligase" evidence="3">
    <location>
        <begin position="25"/>
        <end position="152"/>
    </location>
</feature>
<dbReference type="AlphaFoldDB" id="A0A0C9VA99"/>
<dbReference type="SUPFAM" id="SSF56801">
    <property type="entry name" value="Acetyl-CoA synthetase-like"/>
    <property type="match status" value="1"/>
</dbReference>
<dbReference type="EMBL" id="KN837120">
    <property type="protein sequence ID" value="KIJ43879.1"/>
    <property type="molecule type" value="Genomic_DNA"/>
</dbReference>